<organism evidence="3 4">
    <name type="scientific">Lasallia pustulata</name>
    <dbReference type="NCBI Taxonomy" id="136370"/>
    <lineage>
        <taxon>Eukaryota</taxon>
        <taxon>Fungi</taxon>
        <taxon>Dikarya</taxon>
        <taxon>Ascomycota</taxon>
        <taxon>Pezizomycotina</taxon>
        <taxon>Lecanoromycetes</taxon>
        <taxon>OSLEUM clade</taxon>
        <taxon>Umbilicariomycetidae</taxon>
        <taxon>Umbilicariales</taxon>
        <taxon>Umbilicariaceae</taxon>
        <taxon>Lasallia</taxon>
    </lineage>
</organism>
<reference evidence="3 4" key="1">
    <citation type="submission" date="2019-09" db="EMBL/GenBank/DDBJ databases">
        <title>The hologenome of the rock-dwelling lichen Lasallia pustulata.</title>
        <authorList>
            <person name="Greshake Tzovaras B."/>
            <person name="Segers F."/>
            <person name="Bicker A."/>
            <person name="Dal Grande F."/>
            <person name="Otte J."/>
            <person name="Hankeln T."/>
            <person name="Schmitt I."/>
            <person name="Ebersberger I."/>
        </authorList>
    </citation>
    <scope>NUCLEOTIDE SEQUENCE [LARGE SCALE GENOMIC DNA]</scope>
    <source>
        <strain evidence="3">A1-1</strain>
    </source>
</reference>
<sequence length="900" mass="98844">MEDVYVLPDALQTPSSHHHRVSRSSLTSSTIPPTVRQALASQRQQDGVSSQTRRLNLRNAGFRGSALPARRMSPIFGAVSQASEPVSHVSYGDSPGTPDRRRMLYGEDLPPSPVNVLQEVSNSTYRKRNSQRRTLGALWQDSTATENRSEKNPHSWHNETSSTATPLVEPGSPVSMIKLQEWSPSEESPPLSSPVAMHARRRRKRSVALRSTSHEASKYIEHLELQLTTANTRLEALTSPTIMKAQSAKLRAITADCRSLQQEVAEWETKFAERVQDEIDHRLEIESSFNTRIKSLERDIEMKDSRIQELQWELETLLLREKDNEALEITNINLEKRVDVLTELLAQSPTKLESCSAASSPRKCDPSTRPARPRSMMPRLPSSPGGVRLSLSTVTETAFWHSGAPGSYESTAESPESPETGLNMEADMQSEPLLHSRLSNPMDSGSGTSCPLRSAPSSSSLPTSMFSDNSAGAGAWGLPVAPGSDLRIGNRQRKMRRFPSGSCALKPLILPNATGGPSFPLSAPIRASRLSPSRDVSGSSLDPTTSFLSQLDWSSPCSTPTQPPVRRSATCAQGQTLTGFDGGPTSHHSNLPEQVTGLSPTSYISEANDEVIEVDSEQQVADDVGERSLMVELARVDELIEFQSDEEHGPEHHSGGLSESTPIGIEEVISKQTLRDNTTSRRRRPAEADSTPKAYWKHISLAAPPTKAVVPGTSFPPNGFSMVTSPTRLMSYGTMDPVAVARRVLRVAWISGSSIFGGIGWWLLVEENAADDFEWHQYSTKAHKARRVEQCWHDEGIKLRPSSEIATDGIKSHTHLSDPFSSSANERAFHMTRNPDSLVRCEDCVESTSRHSLRLWFRFSLAIVVAVGVAVKDGPGALLGEPFAELPRPPNNARSRVKDR</sequence>
<feature type="compositionally biased region" description="Low complexity" evidence="2">
    <location>
        <begin position="23"/>
        <end position="32"/>
    </location>
</feature>
<evidence type="ECO:0000313" key="3">
    <source>
        <dbReference type="EMBL" id="KAA6415752.1"/>
    </source>
</evidence>
<proteinExistence type="predicted"/>
<evidence type="ECO:0000256" key="1">
    <source>
        <dbReference type="SAM" id="Coils"/>
    </source>
</evidence>
<dbReference type="OrthoDB" id="5343018at2759"/>
<dbReference type="Proteomes" id="UP000324767">
    <property type="component" value="Unassembled WGS sequence"/>
</dbReference>
<feature type="region of interest" description="Disordered" evidence="2">
    <location>
        <begin position="10"/>
        <end position="32"/>
    </location>
</feature>
<dbReference type="AlphaFoldDB" id="A0A5M8Q1Y1"/>
<feature type="region of interest" description="Disordered" evidence="2">
    <location>
        <begin position="644"/>
        <end position="663"/>
    </location>
</feature>
<keyword evidence="1" id="KW-0175">Coiled coil</keyword>
<feature type="region of interest" description="Disordered" evidence="2">
    <location>
        <begin position="435"/>
        <end position="466"/>
    </location>
</feature>
<protein>
    <submittedName>
        <fullName evidence="3">Uncharacterized protein</fullName>
    </submittedName>
</protein>
<feature type="compositionally biased region" description="Polar residues" evidence="2">
    <location>
        <begin position="437"/>
        <end position="448"/>
    </location>
</feature>
<feature type="compositionally biased region" description="Low complexity" evidence="2">
    <location>
        <begin position="407"/>
        <end position="420"/>
    </location>
</feature>
<evidence type="ECO:0000313" key="4">
    <source>
        <dbReference type="Proteomes" id="UP000324767"/>
    </source>
</evidence>
<feature type="compositionally biased region" description="Basic and acidic residues" evidence="2">
    <location>
        <begin position="645"/>
        <end position="654"/>
    </location>
</feature>
<accession>A0A5M8Q1Y1</accession>
<feature type="region of interest" description="Disordered" evidence="2">
    <location>
        <begin position="351"/>
        <end position="388"/>
    </location>
</feature>
<feature type="compositionally biased region" description="Low complexity" evidence="2">
    <location>
        <begin position="449"/>
        <end position="466"/>
    </location>
</feature>
<feature type="compositionally biased region" description="Low complexity" evidence="2">
    <location>
        <begin position="183"/>
        <end position="194"/>
    </location>
</feature>
<name>A0A5M8Q1Y1_9LECA</name>
<dbReference type="EMBL" id="VXIT01000001">
    <property type="protein sequence ID" value="KAA6415752.1"/>
    <property type="molecule type" value="Genomic_DNA"/>
</dbReference>
<feature type="region of interest" description="Disordered" evidence="2">
    <location>
        <begin position="669"/>
        <end position="691"/>
    </location>
</feature>
<gene>
    <name evidence="3" type="ORF">FRX48_00470</name>
</gene>
<feature type="region of interest" description="Disordered" evidence="2">
    <location>
        <begin position="120"/>
        <end position="210"/>
    </location>
</feature>
<feature type="region of interest" description="Disordered" evidence="2">
    <location>
        <begin position="881"/>
        <end position="900"/>
    </location>
</feature>
<feature type="region of interest" description="Disordered" evidence="2">
    <location>
        <begin position="549"/>
        <end position="596"/>
    </location>
</feature>
<feature type="compositionally biased region" description="Polar residues" evidence="2">
    <location>
        <begin position="586"/>
        <end position="596"/>
    </location>
</feature>
<feature type="compositionally biased region" description="Basic residues" evidence="2">
    <location>
        <begin position="198"/>
        <end position="207"/>
    </location>
</feature>
<feature type="compositionally biased region" description="Low complexity" evidence="2">
    <location>
        <begin position="367"/>
        <end position="384"/>
    </location>
</feature>
<feature type="compositionally biased region" description="Polar residues" evidence="2">
    <location>
        <begin position="549"/>
        <end position="560"/>
    </location>
</feature>
<feature type="coiled-coil region" evidence="1">
    <location>
        <begin position="243"/>
        <end position="344"/>
    </location>
</feature>
<comment type="caution">
    <text evidence="3">The sequence shown here is derived from an EMBL/GenBank/DDBJ whole genome shotgun (WGS) entry which is preliminary data.</text>
</comment>
<feature type="compositionally biased region" description="Basic and acidic residues" evidence="2">
    <location>
        <begin position="147"/>
        <end position="157"/>
    </location>
</feature>
<feature type="region of interest" description="Disordered" evidence="2">
    <location>
        <begin position="402"/>
        <end position="423"/>
    </location>
</feature>
<evidence type="ECO:0000256" key="2">
    <source>
        <dbReference type="SAM" id="MobiDB-lite"/>
    </source>
</evidence>